<accession>A0A224YAS9</accession>
<organism evidence="1">
    <name type="scientific">Rhipicephalus zambeziensis</name>
    <dbReference type="NCBI Taxonomy" id="60191"/>
    <lineage>
        <taxon>Eukaryota</taxon>
        <taxon>Metazoa</taxon>
        <taxon>Ecdysozoa</taxon>
        <taxon>Arthropoda</taxon>
        <taxon>Chelicerata</taxon>
        <taxon>Arachnida</taxon>
        <taxon>Acari</taxon>
        <taxon>Parasitiformes</taxon>
        <taxon>Ixodida</taxon>
        <taxon>Ixodoidea</taxon>
        <taxon>Ixodidae</taxon>
        <taxon>Rhipicephalinae</taxon>
        <taxon>Rhipicephalus</taxon>
        <taxon>Rhipicephalus</taxon>
    </lineage>
</organism>
<dbReference type="EMBL" id="GFPF01003631">
    <property type="protein sequence ID" value="MAA14777.1"/>
    <property type="molecule type" value="Transcribed_RNA"/>
</dbReference>
<dbReference type="AlphaFoldDB" id="A0A224YAS9"/>
<protein>
    <submittedName>
        <fullName evidence="1">Uncharacterized protein</fullName>
    </submittedName>
</protein>
<proteinExistence type="predicted"/>
<reference evidence="1" key="1">
    <citation type="journal article" date="2017" name="Parasit. Vectors">
        <title>Sialotranscriptomics of Rhipicephalus zambeziensis reveals intricate expression profiles of secretory proteins and suggests tight temporal transcriptional regulation during blood-feeding.</title>
        <authorList>
            <person name="de Castro M.H."/>
            <person name="de Klerk D."/>
            <person name="Pienaar R."/>
            <person name="Rees D.J.G."/>
            <person name="Mans B.J."/>
        </authorList>
    </citation>
    <scope>NUCLEOTIDE SEQUENCE</scope>
    <source>
        <tissue evidence="1">Salivary glands</tissue>
    </source>
</reference>
<name>A0A224YAS9_9ACAR</name>
<evidence type="ECO:0000313" key="1">
    <source>
        <dbReference type="EMBL" id="MAA14777.1"/>
    </source>
</evidence>
<sequence>MSGLEKLHHLPLKGTMCRCEAACANAYTGGCVDAGAHHGVAQERNLGRRKARSGGPVFPIGTCQSLLMGNERQKTPIGHRDPQSAFS</sequence>